<dbReference type="Pfam" id="PF01740">
    <property type="entry name" value="STAS"/>
    <property type="match status" value="1"/>
</dbReference>
<accession>A0A1G9Q6D6</accession>
<dbReference type="Gene3D" id="3.30.750.24">
    <property type="entry name" value="STAS domain"/>
    <property type="match status" value="1"/>
</dbReference>
<evidence type="ECO:0000256" key="1">
    <source>
        <dbReference type="SAM" id="MobiDB-lite"/>
    </source>
</evidence>
<sequence length="159" mass="17051">MPHLQIAVVPAPDQVVVRLTGDVDVPAAARLTRALQEAAVVGRGAVVVDVAGACFRDCSGLWALAVFSDELVPAGRSCRVVGAPAATRRLVRSAGLGDRLELDGPVDEVDPRPAVPLPTPRPSPPARRAGLPYQARPARRAEDRPLRRQVRPGTLRRWR</sequence>
<dbReference type="InterPro" id="IPR002645">
    <property type="entry name" value="STAS_dom"/>
</dbReference>
<organism evidence="3 4">
    <name type="scientific">Geodermatophilus siccatus</name>
    <dbReference type="NCBI Taxonomy" id="1137991"/>
    <lineage>
        <taxon>Bacteria</taxon>
        <taxon>Bacillati</taxon>
        <taxon>Actinomycetota</taxon>
        <taxon>Actinomycetes</taxon>
        <taxon>Geodermatophilales</taxon>
        <taxon>Geodermatophilaceae</taxon>
        <taxon>Geodermatophilus</taxon>
    </lineage>
</organism>
<evidence type="ECO:0000313" key="3">
    <source>
        <dbReference type="EMBL" id="SDM06047.1"/>
    </source>
</evidence>
<dbReference type="SUPFAM" id="SSF52091">
    <property type="entry name" value="SpoIIaa-like"/>
    <property type="match status" value="1"/>
</dbReference>
<evidence type="ECO:0000259" key="2">
    <source>
        <dbReference type="PROSITE" id="PS50801"/>
    </source>
</evidence>
<evidence type="ECO:0000313" key="4">
    <source>
        <dbReference type="Proteomes" id="UP000198680"/>
    </source>
</evidence>
<dbReference type="EMBL" id="FNHE01000003">
    <property type="protein sequence ID" value="SDM06047.1"/>
    <property type="molecule type" value="Genomic_DNA"/>
</dbReference>
<feature type="compositionally biased region" description="Basic residues" evidence="1">
    <location>
        <begin position="147"/>
        <end position="159"/>
    </location>
</feature>
<feature type="compositionally biased region" description="Pro residues" evidence="1">
    <location>
        <begin position="113"/>
        <end position="125"/>
    </location>
</feature>
<dbReference type="AlphaFoldDB" id="A0A1G9Q6D6"/>
<dbReference type="Proteomes" id="UP000198680">
    <property type="component" value="Unassembled WGS sequence"/>
</dbReference>
<dbReference type="RefSeq" id="WP_175479475.1">
    <property type="nucleotide sequence ID" value="NZ_FNHE01000003.1"/>
</dbReference>
<feature type="region of interest" description="Disordered" evidence="1">
    <location>
        <begin position="100"/>
        <end position="159"/>
    </location>
</feature>
<name>A0A1G9Q6D6_9ACTN</name>
<keyword evidence="4" id="KW-1185">Reference proteome</keyword>
<protein>
    <submittedName>
        <fullName evidence="3">Anti-anti-sigma factor</fullName>
    </submittedName>
</protein>
<feature type="domain" description="STAS" evidence="2">
    <location>
        <begin position="4"/>
        <end position="101"/>
    </location>
</feature>
<gene>
    <name evidence="3" type="ORF">SAMN05660642_01506</name>
</gene>
<reference evidence="4" key="1">
    <citation type="submission" date="2016-10" db="EMBL/GenBank/DDBJ databases">
        <authorList>
            <person name="Varghese N."/>
            <person name="Submissions S."/>
        </authorList>
    </citation>
    <scope>NUCLEOTIDE SEQUENCE [LARGE SCALE GENOMIC DNA]</scope>
    <source>
        <strain evidence="4">DSM 45419</strain>
    </source>
</reference>
<dbReference type="PROSITE" id="PS50801">
    <property type="entry name" value="STAS"/>
    <property type="match status" value="1"/>
</dbReference>
<proteinExistence type="predicted"/>
<dbReference type="STRING" id="1137991.SAMN05660642_01506"/>
<dbReference type="InterPro" id="IPR036513">
    <property type="entry name" value="STAS_dom_sf"/>
</dbReference>